<protein>
    <submittedName>
        <fullName evidence="9">Bifunctional ATP-dependent RNA helicase Ski2-like/ATP-dependent RNA helicase Ski2</fullName>
    </submittedName>
</protein>
<dbReference type="InterPro" id="IPR027417">
    <property type="entry name" value="P-loop_NTPase"/>
</dbReference>
<keyword evidence="10" id="KW-1185">Reference proteome</keyword>
<dbReference type="Pfam" id="PF13234">
    <property type="entry name" value="MTR4_beta-barrel"/>
    <property type="match status" value="1"/>
</dbReference>
<accession>A0AAD9UN90</accession>
<dbReference type="PANTHER" id="PTHR12131">
    <property type="entry name" value="ATP-DEPENDENT RNA AND DNA HELICASE"/>
    <property type="match status" value="1"/>
</dbReference>
<dbReference type="GO" id="GO:0005634">
    <property type="term" value="C:nucleus"/>
    <property type="evidence" value="ECO:0007669"/>
    <property type="project" value="UniProtKB-SubCell"/>
</dbReference>
<evidence type="ECO:0000256" key="2">
    <source>
        <dbReference type="ARBA" id="ARBA00022741"/>
    </source>
</evidence>
<keyword evidence="5" id="KW-0067">ATP-binding</keyword>
<dbReference type="GO" id="GO:0000460">
    <property type="term" value="P:maturation of 5.8S rRNA"/>
    <property type="evidence" value="ECO:0007669"/>
    <property type="project" value="TreeGrafter"/>
</dbReference>
<dbReference type="Gene3D" id="3.40.50.300">
    <property type="entry name" value="P-loop containing nucleotide triphosphate hydrolases"/>
    <property type="match status" value="2"/>
</dbReference>
<dbReference type="InterPro" id="IPR014001">
    <property type="entry name" value="Helicase_ATP-bd"/>
</dbReference>
<keyword evidence="3" id="KW-0378">Hydrolase</keyword>
<dbReference type="InterPro" id="IPR011545">
    <property type="entry name" value="DEAD/DEAH_box_helicase_dom"/>
</dbReference>
<dbReference type="Pfam" id="PF00270">
    <property type="entry name" value="DEAD"/>
    <property type="match status" value="1"/>
</dbReference>
<dbReference type="InterPro" id="IPR001650">
    <property type="entry name" value="Helicase_C-like"/>
</dbReference>
<dbReference type="InterPro" id="IPR016438">
    <property type="entry name" value="SKI2-like"/>
</dbReference>
<dbReference type="GO" id="GO:0005524">
    <property type="term" value="F:ATP binding"/>
    <property type="evidence" value="ECO:0007669"/>
    <property type="project" value="UniProtKB-KW"/>
</dbReference>
<dbReference type="GeneID" id="94337554"/>
<evidence type="ECO:0000256" key="3">
    <source>
        <dbReference type="ARBA" id="ARBA00022801"/>
    </source>
</evidence>
<dbReference type="Pfam" id="PF21408">
    <property type="entry name" value="MTR4-like_stalk"/>
    <property type="match status" value="1"/>
</dbReference>
<evidence type="ECO:0000256" key="1">
    <source>
        <dbReference type="ARBA" id="ARBA00004123"/>
    </source>
</evidence>
<dbReference type="PROSITE" id="PS51194">
    <property type="entry name" value="HELICASE_CTER"/>
    <property type="match status" value="1"/>
</dbReference>
<evidence type="ECO:0000259" key="8">
    <source>
        <dbReference type="PROSITE" id="PS51194"/>
    </source>
</evidence>
<dbReference type="AlphaFoldDB" id="A0AAD9UN90"/>
<gene>
    <name evidence="9" type="ORF">BdWA1_003257</name>
</gene>
<dbReference type="Gene3D" id="2.40.30.300">
    <property type="match status" value="1"/>
</dbReference>
<evidence type="ECO:0000256" key="5">
    <source>
        <dbReference type="ARBA" id="ARBA00022840"/>
    </source>
</evidence>
<dbReference type="Proteomes" id="UP001214638">
    <property type="component" value="Unassembled WGS sequence"/>
</dbReference>
<dbReference type="RefSeq" id="XP_067802423.1">
    <property type="nucleotide sequence ID" value="XM_067948272.1"/>
</dbReference>
<proteinExistence type="predicted"/>
<dbReference type="PROSITE" id="PS51192">
    <property type="entry name" value="HELICASE_ATP_BIND_1"/>
    <property type="match status" value="1"/>
</dbReference>
<dbReference type="InterPro" id="IPR048392">
    <property type="entry name" value="MTR4-like_stalk"/>
</dbReference>
<comment type="caution">
    <text evidence="9">The sequence shown here is derived from an EMBL/GenBank/DDBJ whole genome shotgun (WGS) entry which is preliminary data.</text>
</comment>
<dbReference type="Pfam" id="PF00271">
    <property type="entry name" value="Helicase_C"/>
    <property type="match status" value="1"/>
</dbReference>
<dbReference type="InterPro" id="IPR012961">
    <property type="entry name" value="Ski2/MTR4_C"/>
</dbReference>
<dbReference type="GO" id="GO:0016787">
    <property type="term" value="F:hydrolase activity"/>
    <property type="evidence" value="ECO:0007669"/>
    <property type="project" value="UniProtKB-KW"/>
</dbReference>
<comment type="subcellular location">
    <subcellularLocation>
        <location evidence="1">Nucleus</location>
    </subcellularLocation>
</comment>
<reference evidence="9" key="1">
    <citation type="journal article" date="2023" name="Nat. Microbiol.">
        <title>Babesia duncani multi-omics identifies virulence factors and drug targets.</title>
        <authorList>
            <person name="Singh P."/>
            <person name="Lonardi S."/>
            <person name="Liang Q."/>
            <person name="Vydyam P."/>
            <person name="Khabirova E."/>
            <person name="Fang T."/>
            <person name="Gihaz S."/>
            <person name="Thekkiniath J."/>
            <person name="Munshi M."/>
            <person name="Abel S."/>
            <person name="Ciampossin L."/>
            <person name="Batugedara G."/>
            <person name="Gupta M."/>
            <person name="Lu X.M."/>
            <person name="Lenz T."/>
            <person name="Chakravarty S."/>
            <person name="Cornillot E."/>
            <person name="Hu Y."/>
            <person name="Ma W."/>
            <person name="Gonzalez L.M."/>
            <person name="Sanchez S."/>
            <person name="Estrada K."/>
            <person name="Sanchez-Flores A."/>
            <person name="Montero E."/>
            <person name="Harb O.S."/>
            <person name="Le Roch K.G."/>
            <person name="Mamoun C.B."/>
        </authorList>
    </citation>
    <scope>NUCLEOTIDE SEQUENCE</scope>
    <source>
        <strain evidence="9">WA1</strain>
    </source>
</reference>
<dbReference type="GO" id="GO:0003723">
    <property type="term" value="F:RNA binding"/>
    <property type="evidence" value="ECO:0007669"/>
    <property type="project" value="InterPro"/>
</dbReference>
<evidence type="ECO:0000256" key="4">
    <source>
        <dbReference type="ARBA" id="ARBA00022806"/>
    </source>
</evidence>
<dbReference type="FunFam" id="3.40.50.300:FF:000141">
    <property type="entry name" value="ATP-dependent RNA helicase DOB1"/>
    <property type="match status" value="1"/>
</dbReference>
<dbReference type="SMART" id="SM00487">
    <property type="entry name" value="DEXDc"/>
    <property type="match status" value="1"/>
</dbReference>
<dbReference type="SMART" id="SM01142">
    <property type="entry name" value="DSHCT"/>
    <property type="match status" value="1"/>
</dbReference>
<dbReference type="InterPro" id="IPR050699">
    <property type="entry name" value="RNA-DNA_Helicase"/>
</dbReference>
<dbReference type="InterPro" id="IPR025696">
    <property type="entry name" value="Beta-barrel_MTR4"/>
</dbReference>
<dbReference type="GO" id="GO:0006401">
    <property type="term" value="P:RNA catabolic process"/>
    <property type="evidence" value="ECO:0007669"/>
    <property type="project" value="InterPro"/>
</dbReference>
<evidence type="ECO:0000313" key="10">
    <source>
        <dbReference type="Proteomes" id="UP001214638"/>
    </source>
</evidence>
<evidence type="ECO:0000313" key="9">
    <source>
        <dbReference type="EMBL" id="KAK2195580.1"/>
    </source>
</evidence>
<keyword evidence="2" id="KW-0547">Nucleotide-binding</keyword>
<dbReference type="SUPFAM" id="SSF52540">
    <property type="entry name" value="P-loop containing nucleoside triphosphate hydrolases"/>
    <property type="match status" value="1"/>
</dbReference>
<sequence>MENIMSIIDSIKDSTDADAIAGDSHVRIYEKQECSNGPGIVSHGHFLAISIQLEELYSGHNCRHQRWCPTDYKTESRIPQEPAKTYKFELDEFQKRSVECLENNESVLVCAHTSAGKTAIAEYAIAMGLRDKGNIIYTSPIKALSNQKYRSLVTEFHDVGLMTGDVTINPNASVMVMTTEILRSMLYRGSEIVQAMKWVIFDEVHYMRDAERGVVWEETIILIPQNVNLVFLSATIPNHLEFAEWVCRIKNKPCNVISTDYRPTPLQHYVYPSKAAGIFLVLDENNKFHQDDFLKAVSMIECKDVNSRTKRTRDTDDTRDIVSLCHDRKLTPVIVFGFSKANCEANAQAVKDMVMTEESERNIIVEIYLNAMATLSEEDRKLPQAVHILPLLKNGIGIHHGGLLPIIREMVEILFQEGLLKILFSTETFAMGVNMPAKSVVFTKLTKWDGTQVRKITCGEYIQMAGRAGRRGLDNHGYVIIMLKEGLKPEEAKSIFLGKSNPLQSSFHLGYNMLLNLMRIEDTSPEYLIERSFLQFQMDAKARDIETKLGTLLHKIQAAKSKIDQSLFENLLKVHNIEKEIKDLETTLSQQIMQDAKVLNFINFGRCLYIQDQNVDWGWGICFGSAKVKISKSQKVYIVDVLVPCDLSSVRGKDSFPPKPMHKIQEATFQIVPFTLGCIRHLSQVKMAIGTDFRPESQVAQAKMRIKFAQLHDYIASLPTVPLLDPIEHLKIDTPKVQAIVRKLGACKQQLEQQPVCARPDFAQLRDCMAEYVRLEDYKRELLESIENSRRLVLLEELGHMKGVLKALGYVNEHGLVTIKGRIACEINATDELLVAEMFLRNFFDGMSPEYICASLSCLVIDETKEDVKQLKDPKLIQAYIGIRSIAAEIASVMQEHKINLVPAEFVNKFKPTLMTSVLRWANGEAFHSILADSNVFEGSIIRCVRFVICMQIFILDVWRSF</sequence>
<dbReference type="CDD" id="cd18795">
    <property type="entry name" value="SF2_C_Ski2"/>
    <property type="match status" value="1"/>
</dbReference>
<dbReference type="EMBL" id="JALLKP010000004">
    <property type="protein sequence ID" value="KAK2195580.1"/>
    <property type="molecule type" value="Genomic_DNA"/>
</dbReference>
<dbReference type="FunFam" id="3.40.50.300:FF:000083">
    <property type="entry name" value="ATP-dependent RNA helicase DOB1"/>
    <property type="match status" value="1"/>
</dbReference>
<keyword evidence="6" id="KW-0539">Nucleus</keyword>
<evidence type="ECO:0000256" key="6">
    <source>
        <dbReference type="ARBA" id="ARBA00023242"/>
    </source>
</evidence>
<dbReference type="Pfam" id="PF08148">
    <property type="entry name" value="DSHCT"/>
    <property type="match status" value="1"/>
</dbReference>
<dbReference type="PIRSF" id="PIRSF005198">
    <property type="entry name" value="Antiviral_helicase_SKI2"/>
    <property type="match status" value="1"/>
</dbReference>
<keyword evidence="4 9" id="KW-0347">Helicase</keyword>
<dbReference type="SMART" id="SM00490">
    <property type="entry name" value="HELICc"/>
    <property type="match status" value="1"/>
</dbReference>
<evidence type="ECO:0000259" key="7">
    <source>
        <dbReference type="PROSITE" id="PS51192"/>
    </source>
</evidence>
<dbReference type="Gene3D" id="1.10.3380.30">
    <property type="match status" value="1"/>
</dbReference>
<dbReference type="GO" id="GO:0003724">
    <property type="term" value="F:RNA helicase activity"/>
    <property type="evidence" value="ECO:0007669"/>
    <property type="project" value="InterPro"/>
</dbReference>
<name>A0AAD9UN90_9APIC</name>
<organism evidence="9 10">
    <name type="scientific">Babesia duncani</name>
    <dbReference type="NCBI Taxonomy" id="323732"/>
    <lineage>
        <taxon>Eukaryota</taxon>
        <taxon>Sar</taxon>
        <taxon>Alveolata</taxon>
        <taxon>Apicomplexa</taxon>
        <taxon>Aconoidasida</taxon>
        <taxon>Piroplasmida</taxon>
        <taxon>Babesiidae</taxon>
        <taxon>Babesia</taxon>
    </lineage>
</organism>
<feature type="domain" description="Helicase ATP-binding" evidence="7">
    <location>
        <begin position="98"/>
        <end position="254"/>
    </location>
</feature>
<dbReference type="KEGG" id="bdw:94337554"/>
<dbReference type="PANTHER" id="PTHR12131:SF7">
    <property type="entry name" value="EXOSOME RNA HELICASE MTR4"/>
    <property type="match status" value="1"/>
</dbReference>
<feature type="domain" description="Helicase C-terminal" evidence="8">
    <location>
        <begin position="349"/>
        <end position="521"/>
    </location>
</feature>